<sequence length="107" mass="12252">MVVKVVVLERSSSQSLSKGFVPKELFVILLEIFGKELECNEPPIEWCGMLWVLWIDVPKNDGSLVRDTDLSNFKVFVFFSGCSKWLSKDSESSKIAERFGKSDDWRS</sequence>
<comment type="caution">
    <text evidence="1">The sequence shown here is derived from an EMBL/GenBank/DDBJ whole genome shotgun (WGS) entry which is preliminary data.</text>
</comment>
<reference evidence="1" key="1">
    <citation type="journal article" date="2021" name="Open Biol.">
        <title>Shared evolutionary footprints suggest mitochondrial oxidative damage underlies multiple complex I losses in fungi.</title>
        <authorList>
            <person name="Schikora-Tamarit M.A."/>
            <person name="Marcet-Houben M."/>
            <person name="Nosek J."/>
            <person name="Gabaldon T."/>
        </authorList>
    </citation>
    <scope>NUCLEOTIDE SEQUENCE</scope>
    <source>
        <strain evidence="1">CBS6341</strain>
    </source>
</reference>
<dbReference type="Proteomes" id="UP000769528">
    <property type="component" value="Unassembled WGS sequence"/>
</dbReference>
<proteinExistence type="predicted"/>
<name>A0A9P8PU28_9ASCO</name>
<evidence type="ECO:0000313" key="1">
    <source>
        <dbReference type="EMBL" id="KAH3678407.1"/>
    </source>
</evidence>
<gene>
    <name evidence="1" type="ORF">WICMUC_001424</name>
</gene>
<keyword evidence="2" id="KW-1185">Reference proteome</keyword>
<accession>A0A9P8PU28</accession>
<organism evidence="1 2">
    <name type="scientific">Wickerhamomyces mucosus</name>
    <dbReference type="NCBI Taxonomy" id="1378264"/>
    <lineage>
        <taxon>Eukaryota</taxon>
        <taxon>Fungi</taxon>
        <taxon>Dikarya</taxon>
        <taxon>Ascomycota</taxon>
        <taxon>Saccharomycotina</taxon>
        <taxon>Saccharomycetes</taxon>
        <taxon>Phaffomycetales</taxon>
        <taxon>Wickerhamomycetaceae</taxon>
        <taxon>Wickerhamomyces</taxon>
    </lineage>
</organism>
<reference evidence="1" key="2">
    <citation type="submission" date="2021-01" db="EMBL/GenBank/DDBJ databases">
        <authorList>
            <person name="Schikora-Tamarit M.A."/>
        </authorList>
    </citation>
    <scope>NUCLEOTIDE SEQUENCE</scope>
    <source>
        <strain evidence="1">CBS6341</strain>
    </source>
</reference>
<evidence type="ECO:0000313" key="2">
    <source>
        <dbReference type="Proteomes" id="UP000769528"/>
    </source>
</evidence>
<dbReference type="AlphaFoldDB" id="A0A9P8PU28"/>
<protein>
    <submittedName>
        <fullName evidence="1">Uncharacterized protein</fullName>
    </submittedName>
</protein>
<dbReference type="EMBL" id="JAEUBF010000443">
    <property type="protein sequence ID" value="KAH3678407.1"/>
    <property type="molecule type" value="Genomic_DNA"/>
</dbReference>